<proteinExistence type="predicted"/>
<dbReference type="CDD" id="cd00093">
    <property type="entry name" value="HTH_XRE"/>
    <property type="match status" value="1"/>
</dbReference>
<sequence length="77" mass="9257">MRLFTDNIDWTRFVVLLRERFFEYTQKELSDEVGVDPNTVAKWEQGKSTPRRPNKRKLKELARKKGFTEAQWPEKGK</sequence>
<evidence type="ECO:0000256" key="1">
    <source>
        <dbReference type="SAM" id="MobiDB-lite"/>
    </source>
</evidence>
<accession>A0A948S138</accession>
<feature type="region of interest" description="Disordered" evidence="1">
    <location>
        <begin position="40"/>
        <end position="77"/>
    </location>
</feature>
<evidence type="ECO:0000259" key="2">
    <source>
        <dbReference type="PROSITE" id="PS50943"/>
    </source>
</evidence>
<dbReference type="SUPFAM" id="SSF47413">
    <property type="entry name" value="lambda repressor-like DNA-binding domains"/>
    <property type="match status" value="1"/>
</dbReference>
<dbReference type="SMART" id="SM00530">
    <property type="entry name" value="HTH_XRE"/>
    <property type="match status" value="1"/>
</dbReference>
<gene>
    <name evidence="3" type="ORF">KJ970_18545</name>
</gene>
<dbReference type="EMBL" id="JAHJDP010000105">
    <property type="protein sequence ID" value="MBU2692922.1"/>
    <property type="molecule type" value="Genomic_DNA"/>
</dbReference>
<feature type="domain" description="HTH cro/C1-type" evidence="2">
    <location>
        <begin position="24"/>
        <end position="72"/>
    </location>
</feature>
<reference evidence="3" key="1">
    <citation type="submission" date="2021-05" db="EMBL/GenBank/DDBJ databases">
        <title>Energy efficiency and biological interactions define the core microbiome of deep oligotrophic groundwater.</title>
        <authorList>
            <person name="Mehrshad M."/>
            <person name="Lopez-Fernandez M."/>
            <person name="Bell E."/>
            <person name="Bernier-Latmani R."/>
            <person name="Bertilsson S."/>
            <person name="Dopson M."/>
        </authorList>
    </citation>
    <scope>NUCLEOTIDE SEQUENCE</scope>
    <source>
        <strain evidence="3">Modern_marine.mb.64</strain>
    </source>
</reference>
<dbReference type="Pfam" id="PF01381">
    <property type="entry name" value="HTH_3"/>
    <property type="match status" value="1"/>
</dbReference>
<dbReference type="PROSITE" id="PS50943">
    <property type="entry name" value="HTH_CROC1"/>
    <property type="match status" value="1"/>
</dbReference>
<organism evidence="3 4">
    <name type="scientific">Eiseniibacteriota bacterium</name>
    <dbReference type="NCBI Taxonomy" id="2212470"/>
    <lineage>
        <taxon>Bacteria</taxon>
        <taxon>Candidatus Eiseniibacteriota</taxon>
    </lineage>
</organism>
<dbReference type="Gene3D" id="1.10.260.40">
    <property type="entry name" value="lambda repressor-like DNA-binding domains"/>
    <property type="match status" value="1"/>
</dbReference>
<dbReference type="Proteomes" id="UP000777784">
    <property type="component" value="Unassembled WGS sequence"/>
</dbReference>
<dbReference type="InterPro" id="IPR001387">
    <property type="entry name" value="Cro/C1-type_HTH"/>
</dbReference>
<dbReference type="GO" id="GO:0003677">
    <property type="term" value="F:DNA binding"/>
    <property type="evidence" value="ECO:0007669"/>
    <property type="project" value="InterPro"/>
</dbReference>
<feature type="compositionally biased region" description="Basic residues" evidence="1">
    <location>
        <begin position="49"/>
        <end position="58"/>
    </location>
</feature>
<dbReference type="InterPro" id="IPR010982">
    <property type="entry name" value="Lambda_DNA-bd_dom_sf"/>
</dbReference>
<feature type="compositionally biased region" description="Basic and acidic residues" evidence="1">
    <location>
        <begin position="59"/>
        <end position="77"/>
    </location>
</feature>
<comment type="caution">
    <text evidence="3">The sequence shown here is derived from an EMBL/GenBank/DDBJ whole genome shotgun (WGS) entry which is preliminary data.</text>
</comment>
<evidence type="ECO:0000313" key="4">
    <source>
        <dbReference type="Proteomes" id="UP000777784"/>
    </source>
</evidence>
<protein>
    <submittedName>
        <fullName evidence="3">Helix-turn-helix transcriptional regulator</fullName>
    </submittedName>
</protein>
<dbReference type="AlphaFoldDB" id="A0A948S138"/>
<name>A0A948S138_UNCEI</name>
<evidence type="ECO:0000313" key="3">
    <source>
        <dbReference type="EMBL" id="MBU2692922.1"/>
    </source>
</evidence>